<reference evidence="1 2" key="1">
    <citation type="submission" date="2017-02" db="EMBL/GenBank/DDBJ databases">
        <title>Pseudoalteromonas ulvae TC14 Genome.</title>
        <authorList>
            <person name="Molmeret M."/>
        </authorList>
    </citation>
    <scope>NUCLEOTIDE SEQUENCE [LARGE SCALE GENOMIC DNA]</scope>
    <source>
        <strain evidence="1">TC14</strain>
    </source>
</reference>
<evidence type="ECO:0000313" key="2">
    <source>
        <dbReference type="Proteomes" id="UP000194841"/>
    </source>
</evidence>
<sequence>MNLFKITQLLSIFILFNLVGCSEPIAHTPDSKQQVVEHLKLNNNWLYVTSKKQLVDSPLPFNEEYLEKRHVLYDHLQQFNLDNSIQKQLEYLIIEERFAERFYPWPPNQNVLLPLVENWQGAASEILADKTITWLKFVEDTLTQNRNDKLALNRIELNQINEFVFDVKKQLEVSSYANKAAQQLLVQLDHFHAFLSGYRPRSTISMSQQPNGSSWYQAKINYYSGQSKSPNEWLNDIVVAHIDIIKSEEELSSLLDDTLQHALTVDQLLTLFNASKTRDGLDWRTHYVDVVAAFQSVELSSLTPAHRKIALTLANVDLGIHYQSWSYQHAEQFLKDQLNLDQQQSKVLIHFIVLQPGVSIAPATQLYL</sequence>
<accession>A0A244CS10</accession>
<name>A0A244CS10_PSEDV</name>
<protein>
    <submittedName>
        <fullName evidence="1">Uncharacterized protein</fullName>
    </submittedName>
</protein>
<dbReference type="Proteomes" id="UP000194841">
    <property type="component" value="Unassembled WGS sequence"/>
</dbReference>
<evidence type="ECO:0000313" key="1">
    <source>
        <dbReference type="EMBL" id="OUL58358.1"/>
    </source>
</evidence>
<comment type="caution">
    <text evidence="1">The sequence shown here is derived from an EMBL/GenBank/DDBJ whole genome shotgun (WGS) entry which is preliminary data.</text>
</comment>
<proteinExistence type="predicted"/>
<gene>
    <name evidence="1" type="ORF">B1199_08480</name>
</gene>
<dbReference type="OrthoDB" id="6296161at2"/>
<dbReference type="EMBL" id="MWPV01000002">
    <property type="protein sequence ID" value="OUL58358.1"/>
    <property type="molecule type" value="Genomic_DNA"/>
</dbReference>
<organism evidence="1 2">
    <name type="scientific">Pseudoalteromonas ulvae</name>
    <dbReference type="NCBI Taxonomy" id="107327"/>
    <lineage>
        <taxon>Bacteria</taxon>
        <taxon>Pseudomonadati</taxon>
        <taxon>Pseudomonadota</taxon>
        <taxon>Gammaproteobacteria</taxon>
        <taxon>Alteromonadales</taxon>
        <taxon>Pseudoalteromonadaceae</taxon>
        <taxon>Pseudoalteromonas</taxon>
    </lineage>
</organism>
<keyword evidence="2" id="KW-1185">Reference proteome</keyword>
<dbReference type="AlphaFoldDB" id="A0A244CS10"/>